<dbReference type="Proteomes" id="UP001262889">
    <property type="component" value="Unassembled WGS sequence"/>
</dbReference>
<keyword evidence="2" id="KW-1185">Reference proteome</keyword>
<dbReference type="Gene3D" id="3.40.30.10">
    <property type="entry name" value="Glutaredoxin"/>
    <property type="match status" value="1"/>
</dbReference>
<evidence type="ECO:0000313" key="1">
    <source>
        <dbReference type="EMBL" id="MDT0643927.1"/>
    </source>
</evidence>
<protein>
    <submittedName>
        <fullName evidence="1">Uncharacterized protein</fullName>
    </submittedName>
</protein>
<dbReference type="RefSeq" id="WP_311535546.1">
    <property type="nucleotide sequence ID" value="NZ_JAVRHQ010000018.1"/>
</dbReference>
<evidence type="ECO:0000313" key="2">
    <source>
        <dbReference type="Proteomes" id="UP001262889"/>
    </source>
</evidence>
<gene>
    <name evidence="1" type="ORF">RM553_13905</name>
</gene>
<accession>A0ABU3CC61</accession>
<reference evidence="1 2" key="1">
    <citation type="submission" date="2023-09" db="EMBL/GenBank/DDBJ databases">
        <authorList>
            <person name="Rey-Velasco X."/>
        </authorList>
    </citation>
    <scope>NUCLEOTIDE SEQUENCE [LARGE SCALE GENOMIC DNA]</scope>
    <source>
        <strain evidence="1 2">F363</strain>
    </source>
</reference>
<dbReference type="EMBL" id="JAVRHQ010000018">
    <property type="protein sequence ID" value="MDT0643927.1"/>
    <property type="molecule type" value="Genomic_DNA"/>
</dbReference>
<organism evidence="1 2">
    <name type="scientific">Autumnicola tepida</name>
    <dbReference type="NCBI Taxonomy" id="3075595"/>
    <lineage>
        <taxon>Bacteria</taxon>
        <taxon>Pseudomonadati</taxon>
        <taxon>Bacteroidota</taxon>
        <taxon>Flavobacteriia</taxon>
        <taxon>Flavobacteriales</taxon>
        <taxon>Flavobacteriaceae</taxon>
        <taxon>Autumnicola</taxon>
    </lineage>
</organism>
<name>A0ABU3CC61_9FLAO</name>
<proteinExistence type="predicted"/>
<comment type="caution">
    <text evidence="1">The sequence shown here is derived from an EMBL/GenBank/DDBJ whole genome shotgun (WGS) entry which is preliminary data.</text>
</comment>
<sequence length="248" mass="28927">MNLKLFAAFLFLCIGLGLQELRGQEFFKVKDSLYSASAFKQLYSTYREMKPNPPEGLDSLFKLVTLEHHIVERVKVNNMVINNVAVHQYLGNIQPPAVTDAQWLNQSLPNLNSFKHLLGERSVICFWSKTFEPDERLIETLNELQRKSDVNVIAILEGSCQNKNWSKEAKFPYIENTGNYIKEKLKINRDTRYYILDREGRVSFLFDFLPANNIPFWNFTTPIQDENLEIYMFIAGFYKKPTYSSITN</sequence>